<sequence>MAGAMCEPRPITPSKLDLLFAEFWRRIAERQYRRESQVLQAHLTRQLSLYSRRMKVDPGSRRT</sequence>
<gene>
    <name evidence="1" type="ORF">PECUL_23A051894</name>
</gene>
<evidence type="ECO:0000313" key="2">
    <source>
        <dbReference type="Proteomes" id="UP001295444"/>
    </source>
</evidence>
<evidence type="ECO:0000313" key="1">
    <source>
        <dbReference type="EMBL" id="CAH2307635.1"/>
    </source>
</evidence>
<organism evidence="1 2">
    <name type="scientific">Pelobates cultripes</name>
    <name type="common">Western spadefoot toad</name>
    <dbReference type="NCBI Taxonomy" id="61616"/>
    <lineage>
        <taxon>Eukaryota</taxon>
        <taxon>Metazoa</taxon>
        <taxon>Chordata</taxon>
        <taxon>Craniata</taxon>
        <taxon>Vertebrata</taxon>
        <taxon>Euteleostomi</taxon>
        <taxon>Amphibia</taxon>
        <taxon>Batrachia</taxon>
        <taxon>Anura</taxon>
        <taxon>Pelobatoidea</taxon>
        <taxon>Pelobatidae</taxon>
        <taxon>Pelobates</taxon>
    </lineage>
</organism>
<reference evidence="1" key="1">
    <citation type="submission" date="2022-03" db="EMBL/GenBank/DDBJ databases">
        <authorList>
            <person name="Alioto T."/>
            <person name="Alioto T."/>
            <person name="Gomez Garrido J."/>
        </authorList>
    </citation>
    <scope>NUCLEOTIDE SEQUENCE</scope>
</reference>
<dbReference type="EMBL" id="OW240918">
    <property type="protein sequence ID" value="CAH2307635.1"/>
    <property type="molecule type" value="Genomic_DNA"/>
</dbReference>
<protein>
    <submittedName>
        <fullName evidence="1">Uncharacterized protein</fullName>
    </submittedName>
</protein>
<dbReference type="AlphaFoldDB" id="A0AAD1SSV6"/>
<keyword evidence="2" id="KW-1185">Reference proteome</keyword>
<name>A0AAD1SSV6_PELCU</name>
<proteinExistence type="predicted"/>
<accession>A0AAD1SSV6</accession>
<dbReference type="Proteomes" id="UP001295444">
    <property type="component" value="Chromosome 07"/>
</dbReference>